<accession>A0A5F8G222</accession>
<reference evidence="6" key="3">
    <citation type="submission" date="2025-09" db="UniProtKB">
        <authorList>
            <consortium name="Ensembl"/>
        </authorList>
    </citation>
    <scope>IDENTIFICATION</scope>
</reference>
<keyword evidence="2" id="KW-0677">Repeat</keyword>
<reference evidence="6" key="2">
    <citation type="submission" date="2025-08" db="UniProtKB">
        <authorList>
            <consortium name="Ensembl"/>
        </authorList>
    </citation>
    <scope>IDENTIFICATION</scope>
</reference>
<evidence type="ECO:0000256" key="5">
    <source>
        <dbReference type="PROSITE-ProRule" id="PRU00221"/>
    </source>
</evidence>
<reference evidence="6 7" key="1">
    <citation type="journal article" date="2007" name="Nature">
        <title>Genome of the marsupial Monodelphis domestica reveals innovation in non-coding sequences.</title>
        <authorList>
            <person name="Mikkelsen T.S."/>
            <person name="Wakefield M.J."/>
            <person name="Aken B."/>
            <person name="Amemiya C.T."/>
            <person name="Chang J.L."/>
            <person name="Duke S."/>
            <person name="Garber M."/>
            <person name="Gentles A.J."/>
            <person name="Goodstadt L."/>
            <person name="Heger A."/>
            <person name="Jurka J."/>
            <person name="Kamal M."/>
            <person name="Mauceli E."/>
            <person name="Searle S.M."/>
            <person name="Sharpe T."/>
            <person name="Baker M.L."/>
            <person name="Batzer M.A."/>
            <person name="Benos P.V."/>
            <person name="Belov K."/>
            <person name="Clamp M."/>
            <person name="Cook A."/>
            <person name="Cuff J."/>
            <person name="Das R."/>
            <person name="Davidow L."/>
            <person name="Deakin J.E."/>
            <person name="Fazzari M.J."/>
            <person name="Glass J.L."/>
            <person name="Grabherr M."/>
            <person name="Greally J.M."/>
            <person name="Gu W."/>
            <person name="Hore T.A."/>
            <person name="Huttley G.A."/>
            <person name="Kleber M."/>
            <person name="Jirtle R.L."/>
            <person name="Koina E."/>
            <person name="Lee J.T."/>
            <person name="Mahony S."/>
            <person name="Marra M.A."/>
            <person name="Miller R.D."/>
            <person name="Nicholls R.D."/>
            <person name="Oda M."/>
            <person name="Papenfuss A.T."/>
            <person name="Parra Z.E."/>
            <person name="Pollock D.D."/>
            <person name="Ray D.A."/>
            <person name="Schein J.E."/>
            <person name="Speed T.P."/>
            <person name="Thompson K."/>
            <person name="VandeBerg J.L."/>
            <person name="Wade C.M."/>
            <person name="Walker J.A."/>
            <person name="Waters P.D."/>
            <person name="Webber C."/>
            <person name="Weidman J.R."/>
            <person name="Xie X."/>
            <person name="Zody M.C."/>
            <person name="Baldwin J."/>
            <person name="Abdouelleil A."/>
            <person name="Abdulkadir J."/>
            <person name="Abebe A."/>
            <person name="Abera B."/>
            <person name="Abreu J."/>
            <person name="Acer S.C."/>
            <person name="Aftuck L."/>
            <person name="Alexander A."/>
            <person name="An P."/>
            <person name="Anderson E."/>
            <person name="Anderson S."/>
            <person name="Arachi H."/>
            <person name="Azer M."/>
            <person name="Bachantsang P."/>
            <person name="Barry A."/>
            <person name="Bayul T."/>
            <person name="Berlin A."/>
            <person name="Bessette D."/>
            <person name="Bloom T."/>
            <person name="Bloom T."/>
            <person name="Boguslavskiy L."/>
            <person name="Bonnet C."/>
            <person name="Boukhgalter B."/>
            <person name="Bourzgui I."/>
            <person name="Brown A."/>
            <person name="Cahill P."/>
            <person name="Channer S."/>
            <person name="Cheshatsang Y."/>
            <person name="Chuda L."/>
            <person name="Citroen M."/>
            <person name="Collymore A."/>
            <person name="Cooke P."/>
            <person name="Costello M."/>
            <person name="D'Aco K."/>
            <person name="Daza R."/>
            <person name="De Haan G."/>
            <person name="DeGray S."/>
            <person name="DeMaso C."/>
            <person name="Dhargay N."/>
            <person name="Dooley K."/>
            <person name="Dooley E."/>
            <person name="Doricent M."/>
            <person name="Dorje P."/>
            <person name="Dorjee K."/>
            <person name="Dupes A."/>
            <person name="Elong R."/>
            <person name="Falk J."/>
            <person name="Farina A."/>
            <person name="Faro S."/>
            <person name="Ferguson D."/>
            <person name="Fisher S."/>
            <person name="Foley C.D."/>
            <person name="Franke A."/>
            <person name="Friedrich D."/>
            <person name="Gadbois L."/>
            <person name="Gearin G."/>
            <person name="Gearin C.R."/>
            <person name="Giannoukos G."/>
            <person name="Goode T."/>
            <person name="Graham J."/>
            <person name="Grandbois E."/>
            <person name="Grewal S."/>
            <person name="Gyaltsen K."/>
            <person name="Hafez N."/>
            <person name="Hagos B."/>
            <person name="Hall J."/>
            <person name="Henson C."/>
            <person name="Hollinger A."/>
            <person name="Honan T."/>
            <person name="Huard M.D."/>
            <person name="Hughes L."/>
            <person name="Hurhula B."/>
            <person name="Husby M.E."/>
            <person name="Kamat A."/>
            <person name="Kanga B."/>
            <person name="Kashin S."/>
            <person name="Khazanovich D."/>
            <person name="Kisner P."/>
            <person name="Lance K."/>
            <person name="Lara M."/>
            <person name="Lee W."/>
            <person name="Lennon N."/>
            <person name="Letendre F."/>
            <person name="LeVine R."/>
            <person name="Lipovsky A."/>
            <person name="Liu X."/>
            <person name="Liu J."/>
            <person name="Liu S."/>
            <person name="Lokyitsang T."/>
            <person name="Lokyitsang Y."/>
            <person name="Lubonja R."/>
            <person name="Lui A."/>
            <person name="MacDonald P."/>
            <person name="Magnisalis V."/>
            <person name="Maru K."/>
            <person name="Matthews C."/>
            <person name="McCusker W."/>
            <person name="McDonough S."/>
            <person name="Mehta T."/>
            <person name="Meldrim J."/>
            <person name="Meneus L."/>
            <person name="Mihai O."/>
            <person name="Mihalev A."/>
            <person name="Mihova T."/>
            <person name="Mittelman R."/>
            <person name="Mlenga V."/>
            <person name="Montmayeur A."/>
            <person name="Mulrain L."/>
            <person name="Navidi A."/>
            <person name="Naylor J."/>
            <person name="Negash T."/>
            <person name="Nguyen T."/>
            <person name="Nguyen N."/>
            <person name="Nicol R."/>
            <person name="Norbu C."/>
            <person name="Norbu N."/>
            <person name="Novod N."/>
            <person name="O'Neill B."/>
            <person name="Osman S."/>
            <person name="Markiewicz E."/>
            <person name="Oyono O.L."/>
            <person name="Patti C."/>
            <person name="Phunkhang P."/>
            <person name="Pierre F."/>
            <person name="Priest M."/>
            <person name="Raghuraman S."/>
            <person name="Rege F."/>
            <person name="Reyes R."/>
            <person name="Rise C."/>
            <person name="Rogov P."/>
            <person name="Ross K."/>
            <person name="Ryan E."/>
            <person name="Settipalli S."/>
            <person name="Shea T."/>
            <person name="Sherpa N."/>
            <person name="Shi L."/>
            <person name="Shih D."/>
            <person name="Sparrow T."/>
            <person name="Spaulding J."/>
            <person name="Stalker J."/>
            <person name="Stange-Thomann N."/>
            <person name="Stavropoulos S."/>
            <person name="Stone C."/>
            <person name="Strader C."/>
            <person name="Tesfaye S."/>
            <person name="Thomson T."/>
            <person name="Thoulutsang Y."/>
            <person name="Thoulutsang D."/>
            <person name="Topham K."/>
            <person name="Topping I."/>
            <person name="Tsamla T."/>
            <person name="Vassiliev H."/>
            <person name="Vo A."/>
            <person name="Wangchuk T."/>
            <person name="Wangdi T."/>
            <person name="Weiand M."/>
            <person name="Wilkinson J."/>
            <person name="Wilson A."/>
            <person name="Yadav S."/>
            <person name="Young G."/>
            <person name="Yu Q."/>
            <person name="Zembek L."/>
            <person name="Zhong D."/>
            <person name="Zimmer A."/>
            <person name="Zwirko Z."/>
            <person name="Jaffe D.B."/>
            <person name="Alvarez P."/>
            <person name="Brockman W."/>
            <person name="Butler J."/>
            <person name="Chin C."/>
            <person name="Gnerre S."/>
            <person name="MacCallum I."/>
            <person name="Graves J.A."/>
            <person name="Ponting C.P."/>
            <person name="Breen M."/>
            <person name="Samollow P.B."/>
            <person name="Lander E.S."/>
            <person name="Lindblad-Toh K."/>
        </authorList>
    </citation>
    <scope>NUCLEOTIDE SEQUENCE [LARGE SCALE GENOMIC DNA]</scope>
</reference>
<evidence type="ECO:0000256" key="2">
    <source>
        <dbReference type="ARBA" id="ARBA00022737"/>
    </source>
</evidence>
<dbReference type="Proteomes" id="UP000002280">
    <property type="component" value="Chromosome 3"/>
</dbReference>
<dbReference type="PANTHER" id="PTHR44019:SF2">
    <property type="entry name" value="POC1 CENTRIOLAR PROTEIN HOMOLOG A"/>
    <property type="match status" value="1"/>
</dbReference>
<dbReference type="Pfam" id="PF00400">
    <property type="entry name" value="WD40"/>
    <property type="match status" value="1"/>
</dbReference>
<dbReference type="AlphaFoldDB" id="A0A5F8G222"/>
<evidence type="ECO:0000313" key="7">
    <source>
        <dbReference type="Proteomes" id="UP000002280"/>
    </source>
</evidence>
<dbReference type="PANTHER" id="PTHR44019">
    <property type="entry name" value="WD REPEAT-CONTAINING PROTEIN 55"/>
    <property type="match status" value="1"/>
</dbReference>
<dbReference type="Gene3D" id="2.130.10.10">
    <property type="entry name" value="YVTN repeat-like/Quinoprotein amine dehydrogenase"/>
    <property type="match status" value="1"/>
</dbReference>
<dbReference type="InParanoid" id="A0A5F8G222"/>
<evidence type="ECO:0000256" key="3">
    <source>
        <dbReference type="ARBA" id="ARBA00023054"/>
    </source>
</evidence>
<feature type="repeat" description="WD" evidence="5">
    <location>
        <begin position="16"/>
        <end position="50"/>
    </location>
</feature>
<dbReference type="InterPro" id="IPR015943">
    <property type="entry name" value="WD40/YVTN_repeat-like_dom_sf"/>
</dbReference>
<keyword evidence="7" id="KW-1185">Reference proteome</keyword>
<keyword evidence="1 5" id="KW-0853">WD repeat</keyword>
<dbReference type="SMART" id="SM00320">
    <property type="entry name" value="WD40"/>
    <property type="match status" value="1"/>
</dbReference>
<sequence>MVMAPCLEDLSLERNFRGHKDAVTSMDFSANMKQLASGSMDASLMIWHMKPHMRAYHFMGHKDAVISYFWGQISISKYKERTYRYNKKFTISEM</sequence>
<name>A0A5F8G222_MONDO</name>
<evidence type="ECO:0000256" key="1">
    <source>
        <dbReference type="ARBA" id="ARBA00022574"/>
    </source>
</evidence>
<dbReference type="PROSITE" id="PS50082">
    <property type="entry name" value="WD_REPEATS_2"/>
    <property type="match status" value="1"/>
</dbReference>
<dbReference type="PROSITE" id="PS50294">
    <property type="entry name" value="WD_REPEATS_REGION"/>
    <property type="match status" value="1"/>
</dbReference>
<protein>
    <recommendedName>
        <fullName evidence="4">POC1 centriolar protein homolog A</fullName>
    </recommendedName>
</protein>
<dbReference type="Ensembl" id="ENSMODT00000055380.1">
    <property type="protein sequence ID" value="ENSMODP00000041487.1"/>
    <property type="gene ID" value="ENSMODG00000048001.1"/>
</dbReference>
<evidence type="ECO:0000256" key="4">
    <source>
        <dbReference type="ARBA" id="ARBA00039725"/>
    </source>
</evidence>
<organism evidence="6 7">
    <name type="scientific">Monodelphis domestica</name>
    <name type="common">Gray short-tailed opossum</name>
    <dbReference type="NCBI Taxonomy" id="13616"/>
    <lineage>
        <taxon>Eukaryota</taxon>
        <taxon>Metazoa</taxon>
        <taxon>Chordata</taxon>
        <taxon>Craniata</taxon>
        <taxon>Vertebrata</taxon>
        <taxon>Euteleostomi</taxon>
        <taxon>Mammalia</taxon>
        <taxon>Metatheria</taxon>
        <taxon>Didelphimorphia</taxon>
        <taxon>Didelphidae</taxon>
        <taxon>Monodelphis</taxon>
    </lineage>
</organism>
<dbReference type="GeneTree" id="ENSGT00940000157494"/>
<dbReference type="STRING" id="13616.ENSMODP00000041487"/>
<dbReference type="InterPro" id="IPR036322">
    <property type="entry name" value="WD40_repeat_dom_sf"/>
</dbReference>
<dbReference type="InterPro" id="IPR050505">
    <property type="entry name" value="WDR55/POC1"/>
</dbReference>
<keyword evidence="3" id="KW-0175">Coiled coil</keyword>
<dbReference type="SUPFAM" id="SSF50978">
    <property type="entry name" value="WD40 repeat-like"/>
    <property type="match status" value="1"/>
</dbReference>
<evidence type="ECO:0000313" key="6">
    <source>
        <dbReference type="Ensembl" id="ENSMODP00000041487.1"/>
    </source>
</evidence>
<proteinExistence type="predicted"/>
<dbReference type="Bgee" id="ENSMODG00000048001">
    <property type="expression patterns" value="Expressed in digestive system and 1 other cell type or tissue"/>
</dbReference>
<dbReference type="InterPro" id="IPR001680">
    <property type="entry name" value="WD40_rpt"/>
</dbReference>